<sequence length="111" mass="12368">MACSWYPSLPTELFSLDKYGEPRTKIRRGMEVKVAPTALVHNCVEASIWVHVYSTVGRREDHTTCTHVCCSVDHILGSLNSNRGLLLFLSQHSHGEGAPSLPKNQQILLLL</sequence>
<reference evidence="1" key="2">
    <citation type="submission" date="2015-06" db="UniProtKB">
        <authorList>
            <consortium name="EnsemblPlants"/>
        </authorList>
    </citation>
    <scope>IDENTIFICATION</scope>
</reference>
<reference evidence="2" key="1">
    <citation type="submission" date="2013-06" db="EMBL/GenBank/DDBJ databases">
        <authorList>
            <person name="Zhao Q."/>
        </authorList>
    </citation>
    <scope>NUCLEOTIDE SEQUENCE</scope>
    <source>
        <strain evidence="2">cv. W1943</strain>
    </source>
</reference>
<accession>A0A0E0QNT1</accession>
<keyword evidence="2" id="KW-1185">Reference proteome</keyword>
<evidence type="ECO:0000313" key="2">
    <source>
        <dbReference type="Proteomes" id="UP000008022"/>
    </source>
</evidence>
<dbReference type="Proteomes" id="UP000008022">
    <property type="component" value="Unassembled WGS sequence"/>
</dbReference>
<proteinExistence type="predicted"/>
<protein>
    <submittedName>
        <fullName evidence="1">Uncharacterized protein</fullName>
    </submittedName>
</protein>
<organism evidence="1 2">
    <name type="scientific">Oryza rufipogon</name>
    <name type="common">Brownbeard rice</name>
    <name type="synonym">Asian wild rice</name>
    <dbReference type="NCBI Taxonomy" id="4529"/>
    <lineage>
        <taxon>Eukaryota</taxon>
        <taxon>Viridiplantae</taxon>
        <taxon>Streptophyta</taxon>
        <taxon>Embryophyta</taxon>
        <taxon>Tracheophyta</taxon>
        <taxon>Spermatophyta</taxon>
        <taxon>Magnoliopsida</taxon>
        <taxon>Liliopsida</taxon>
        <taxon>Poales</taxon>
        <taxon>Poaceae</taxon>
        <taxon>BOP clade</taxon>
        <taxon>Oryzoideae</taxon>
        <taxon>Oryzeae</taxon>
        <taxon>Oryzinae</taxon>
        <taxon>Oryza</taxon>
    </lineage>
</organism>
<dbReference type="Gramene" id="ORUFI09G03210.1">
    <property type="protein sequence ID" value="ORUFI09G03210.1"/>
    <property type="gene ID" value="ORUFI09G03210"/>
</dbReference>
<name>A0A0E0QNT1_ORYRU</name>
<dbReference type="HOGENOM" id="CLU_172838_0_0_1"/>
<dbReference type="EnsemblPlants" id="ORUFI09G03210.1">
    <property type="protein sequence ID" value="ORUFI09G03210.1"/>
    <property type="gene ID" value="ORUFI09G03210"/>
</dbReference>
<dbReference type="AlphaFoldDB" id="A0A0E0QNT1"/>
<evidence type="ECO:0000313" key="1">
    <source>
        <dbReference type="EnsemblPlants" id="ORUFI09G03210.1"/>
    </source>
</evidence>